<accession>A0A841T005</accession>
<keyword evidence="2" id="KW-1185">Reference proteome</keyword>
<dbReference type="RefSeq" id="WP_185121084.1">
    <property type="nucleotide sequence ID" value="NZ_JACJVQ010000015.1"/>
</dbReference>
<proteinExistence type="predicted"/>
<sequence>MQELLTEIIVHLSHSHQQMARIMDSKRQIAVRMAHMIQLLPDEHPELDGLKGLLSSSSQVSKSVIAYLNSLAELEEAMADSLTQLIKANDDSDEE</sequence>
<evidence type="ECO:0000313" key="2">
    <source>
        <dbReference type="Proteomes" id="UP000535838"/>
    </source>
</evidence>
<name>A0A841T005_9BACL</name>
<comment type="caution">
    <text evidence="1">The sequence shown here is derived from an EMBL/GenBank/DDBJ whole genome shotgun (WGS) entry which is preliminary data.</text>
</comment>
<reference evidence="1 2" key="1">
    <citation type="submission" date="2020-08" db="EMBL/GenBank/DDBJ databases">
        <title>Cohnella phylogeny.</title>
        <authorList>
            <person name="Dunlap C."/>
        </authorList>
    </citation>
    <scope>NUCLEOTIDE SEQUENCE [LARGE SCALE GENOMIC DNA]</scope>
    <source>
        <strain evidence="1 2">DSM 25241</strain>
    </source>
</reference>
<dbReference type="AlphaFoldDB" id="A0A841T005"/>
<organism evidence="1 2">
    <name type="scientific">Cohnella thailandensis</name>
    <dbReference type="NCBI Taxonomy" id="557557"/>
    <lineage>
        <taxon>Bacteria</taxon>
        <taxon>Bacillati</taxon>
        <taxon>Bacillota</taxon>
        <taxon>Bacilli</taxon>
        <taxon>Bacillales</taxon>
        <taxon>Paenibacillaceae</taxon>
        <taxon>Cohnella</taxon>
    </lineage>
</organism>
<dbReference type="EMBL" id="JACJVQ010000015">
    <property type="protein sequence ID" value="MBB6635845.1"/>
    <property type="molecule type" value="Genomic_DNA"/>
</dbReference>
<protein>
    <submittedName>
        <fullName evidence="1">Nucleoside-diphosphate sugar epimerase</fullName>
    </submittedName>
</protein>
<gene>
    <name evidence="1" type="ORF">H7B67_17125</name>
</gene>
<dbReference type="Proteomes" id="UP000535838">
    <property type="component" value="Unassembled WGS sequence"/>
</dbReference>
<evidence type="ECO:0000313" key="1">
    <source>
        <dbReference type="EMBL" id="MBB6635845.1"/>
    </source>
</evidence>